<organism evidence="1 2">
    <name type="scientific">Rhodnius prolixus</name>
    <name type="common">Triatomid bug</name>
    <dbReference type="NCBI Taxonomy" id="13249"/>
    <lineage>
        <taxon>Eukaryota</taxon>
        <taxon>Metazoa</taxon>
        <taxon>Ecdysozoa</taxon>
        <taxon>Arthropoda</taxon>
        <taxon>Hexapoda</taxon>
        <taxon>Insecta</taxon>
        <taxon>Pterygota</taxon>
        <taxon>Neoptera</taxon>
        <taxon>Paraneoptera</taxon>
        <taxon>Hemiptera</taxon>
        <taxon>Heteroptera</taxon>
        <taxon>Panheteroptera</taxon>
        <taxon>Cimicomorpha</taxon>
        <taxon>Reduviidae</taxon>
        <taxon>Triatominae</taxon>
        <taxon>Rhodnius</taxon>
    </lineage>
</organism>
<reference evidence="1" key="1">
    <citation type="submission" date="2015-05" db="UniProtKB">
        <authorList>
            <consortium name="EnsemblMetazoa"/>
        </authorList>
    </citation>
    <scope>IDENTIFICATION</scope>
</reference>
<dbReference type="EMBL" id="ACPB03023827">
    <property type="status" value="NOT_ANNOTATED_CDS"/>
    <property type="molecule type" value="Genomic_DNA"/>
</dbReference>
<evidence type="ECO:0000313" key="2">
    <source>
        <dbReference type="Proteomes" id="UP000015103"/>
    </source>
</evidence>
<proteinExistence type="predicted"/>
<dbReference type="InParanoid" id="T1I8G3"/>
<dbReference type="VEuPathDB" id="VectorBase:RPRC012585"/>
<dbReference type="Proteomes" id="UP000015103">
    <property type="component" value="Unassembled WGS sequence"/>
</dbReference>
<accession>T1I8G3</accession>
<name>T1I8G3_RHOPR</name>
<dbReference type="AlphaFoldDB" id="T1I8G3"/>
<dbReference type="EnsemblMetazoa" id="RPRC012585-RA">
    <property type="protein sequence ID" value="RPRC012585-PA"/>
    <property type="gene ID" value="RPRC012585"/>
</dbReference>
<keyword evidence="2" id="KW-1185">Reference proteome</keyword>
<evidence type="ECO:0000313" key="1">
    <source>
        <dbReference type="EnsemblMetazoa" id="RPRC012585-PA"/>
    </source>
</evidence>
<protein>
    <submittedName>
        <fullName evidence="1">Uncharacterized protein</fullName>
    </submittedName>
</protein>
<sequence>MLNDQLDTIKTIKSNSEISKEELLHQQEQNANYVANIKHLEEVNTKLRERITQSEENLRKANSHKANHEKNIIILKKLEKEICDQQKQWHMNMAKICKEKDDAVRTARFASKKLVQSVNDYESQIKAQKQVAELLKCSLNEKEKKLDIANQQVR</sequence>
<dbReference type="HOGENOM" id="CLU_1706432_0_0_1"/>